<gene>
    <name evidence="10" type="ORF">CARN3_0672</name>
</gene>
<evidence type="ECO:0000256" key="6">
    <source>
        <dbReference type="ARBA" id="ARBA00034617"/>
    </source>
</evidence>
<dbReference type="InterPro" id="IPR027417">
    <property type="entry name" value="P-loop_NTPase"/>
</dbReference>
<organism evidence="10">
    <name type="scientific">mine drainage metagenome</name>
    <dbReference type="NCBI Taxonomy" id="410659"/>
    <lineage>
        <taxon>unclassified sequences</taxon>
        <taxon>metagenomes</taxon>
        <taxon>ecological metagenomes</taxon>
    </lineage>
</organism>
<keyword evidence="4" id="KW-0238">DNA-binding</keyword>
<dbReference type="SMART" id="SM00487">
    <property type="entry name" value="DEXDc"/>
    <property type="match status" value="1"/>
</dbReference>
<dbReference type="GO" id="GO:0009378">
    <property type="term" value="F:four-way junction helicase activity"/>
    <property type="evidence" value="ECO:0007669"/>
    <property type="project" value="TreeGrafter"/>
</dbReference>
<evidence type="ECO:0000256" key="2">
    <source>
        <dbReference type="ARBA" id="ARBA00022741"/>
    </source>
</evidence>
<evidence type="ECO:0000259" key="9">
    <source>
        <dbReference type="PROSITE" id="PS51194"/>
    </source>
</evidence>
<evidence type="ECO:0000256" key="5">
    <source>
        <dbReference type="ARBA" id="ARBA00023235"/>
    </source>
</evidence>
<protein>
    <recommendedName>
        <fullName evidence="7">DNA 3'-5' helicase</fullName>
        <ecNumber evidence="7">5.6.2.4</ecNumber>
    </recommendedName>
</protein>
<accession>E6PXR7</accession>
<dbReference type="PROSITE" id="PS51192">
    <property type="entry name" value="HELICASE_ATP_BIND_1"/>
    <property type="match status" value="1"/>
</dbReference>
<dbReference type="SMART" id="SM00490">
    <property type="entry name" value="HELICc"/>
    <property type="match status" value="1"/>
</dbReference>
<name>E6PXR7_9ZZZZ</name>
<keyword evidence="3" id="KW-0067">ATP-binding</keyword>
<dbReference type="AlphaFoldDB" id="E6PXR7"/>
<evidence type="ECO:0000256" key="3">
    <source>
        <dbReference type="ARBA" id="ARBA00022840"/>
    </source>
</evidence>
<dbReference type="GO" id="GO:0043138">
    <property type="term" value="F:3'-5' DNA helicase activity"/>
    <property type="evidence" value="ECO:0007669"/>
    <property type="project" value="UniProtKB-EC"/>
</dbReference>
<dbReference type="PANTHER" id="PTHR13710">
    <property type="entry name" value="DNA HELICASE RECQ FAMILY MEMBER"/>
    <property type="match status" value="1"/>
</dbReference>
<dbReference type="GO" id="GO:0005737">
    <property type="term" value="C:cytoplasm"/>
    <property type="evidence" value="ECO:0007669"/>
    <property type="project" value="TreeGrafter"/>
</dbReference>
<evidence type="ECO:0000256" key="1">
    <source>
        <dbReference type="ARBA" id="ARBA00005446"/>
    </source>
</evidence>
<dbReference type="PROSITE" id="PS51194">
    <property type="entry name" value="HELICASE_CTER"/>
    <property type="match status" value="1"/>
</dbReference>
<evidence type="ECO:0000256" key="4">
    <source>
        <dbReference type="ARBA" id="ARBA00023125"/>
    </source>
</evidence>
<proteinExistence type="inferred from homology"/>
<comment type="catalytic activity">
    <reaction evidence="6">
        <text>Couples ATP hydrolysis with the unwinding of duplex DNA by translocating in the 3'-5' direction.</text>
        <dbReference type="EC" id="5.6.2.4"/>
    </reaction>
</comment>
<dbReference type="Pfam" id="PF00271">
    <property type="entry name" value="Helicase_C"/>
    <property type="match status" value="1"/>
</dbReference>
<dbReference type="GO" id="GO:0003677">
    <property type="term" value="F:DNA binding"/>
    <property type="evidence" value="ECO:0007669"/>
    <property type="project" value="UniProtKB-KW"/>
</dbReference>
<keyword evidence="2" id="KW-0547">Nucleotide-binding</keyword>
<dbReference type="GO" id="GO:0005524">
    <property type="term" value="F:ATP binding"/>
    <property type="evidence" value="ECO:0007669"/>
    <property type="project" value="UniProtKB-KW"/>
</dbReference>
<keyword evidence="10" id="KW-0347">Helicase</keyword>
<dbReference type="EC" id="5.6.2.4" evidence="7"/>
<keyword evidence="5" id="KW-0413">Isomerase</keyword>
<dbReference type="GO" id="GO:0005694">
    <property type="term" value="C:chromosome"/>
    <property type="evidence" value="ECO:0007669"/>
    <property type="project" value="TreeGrafter"/>
</dbReference>
<comment type="caution">
    <text evidence="10">The sequence shown here is derived from an EMBL/GenBank/DDBJ whole genome shotgun (WGS) entry which is preliminary data.</text>
</comment>
<feature type="domain" description="Helicase ATP-binding" evidence="8">
    <location>
        <begin position="69"/>
        <end position="260"/>
    </location>
</feature>
<sequence length="770" mass="85879">MAGTQHLLVRPQPWVPVWLDKDAPSVVDAAIRELVRRPSRLVPADPLVFESAGTPNYVTPGQRAAVQAGFLLPGGSTAIISLPTGGGKTLAFQLPALSGMSQGGLTLVVVPTVALAKDQEDRFLSLARLRDADNSQSWCPLAYHSGLSEEEKRKVRAAIRDGSVPIVFASPEAIMGALRAPLFDAARQGRLKLFAVDEAHVVAQWGQEFRPEFQSIAGLRDALLDACPPAEQFRTLLLTATLTADCYETLRFLFGRGNCQLISELSLRPEPGFLISLAADETVRIARIMEGLRYLPRPLILYATLREPVEEWFYRLRSAGFRRLRMVRGGDLADEEGEAILRDWRRGAIDIIVATSAFGLGMDQSEVRSVIHACLPETIDRYYQEVGRGGRDGKAAAALLVSTPNDEVTAKGLAHQQIISVDRGFERWEAMWDRRKPIGNGSSVVSLDARPADISDTSIRNASWNLRTLVLMVRTGLIRIVPHLPPLMEPAPDEDIVRFELKRKEMLRRFSREVAVRILDSRHLDKAHWDKAVAQTRVTLRRGDERALALVQELRNLKRPLNEIFRETYTLSDPPVHLPRMMGSCPVTRRNGTVSFTTADPELTLFAKTDLALSAELERALSPCLDSGGRYWVAYDGIPGDPREFRNWHENFISLLRHMVAGGVVELSVPDVALSPKEWSQLIMRSANNFIIRTSQSEETSTAAWEVPRLTLLGAQPLDTETVEQAMIVHRPYHVIVVPRSQLDPLAPRRRLLDVRRHLSIEDILARLHA</sequence>
<reference evidence="10" key="1">
    <citation type="submission" date="2009-10" db="EMBL/GenBank/DDBJ databases">
        <title>Diversity of trophic interactions inside an arsenic-rich microbial ecosystem.</title>
        <authorList>
            <person name="Bertin P.N."/>
            <person name="Heinrich-Salmeron A."/>
            <person name="Pelletier E."/>
            <person name="Goulhen-Chollet F."/>
            <person name="Arsene-Ploetze F."/>
            <person name="Gallien S."/>
            <person name="Calteau A."/>
            <person name="Vallenet D."/>
            <person name="Casiot C."/>
            <person name="Chane-Woon-Ming B."/>
            <person name="Giloteaux L."/>
            <person name="Barakat M."/>
            <person name="Bonnefoy V."/>
            <person name="Bruneel O."/>
            <person name="Chandler M."/>
            <person name="Cleiss J."/>
            <person name="Duran R."/>
            <person name="Elbaz-Poulichet F."/>
            <person name="Fonknechten N."/>
            <person name="Lauga B."/>
            <person name="Mornico D."/>
            <person name="Ortet P."/>
            <person name="Schaeffer C."/>
            <person name="Siguier P."/>
            <person name="Alexander Thil Smith A."/>
            <person name="Van Dorsselaer A."/>
            <person name="Weissenbach J."/>
            <person name="Medigue C."/>
            <person name="Le Paslier D."/>
        </authorList>
    </citation>
    <scope>NUCLEOTIDE SEQUENCE</scope>
</reference>
<evidence type="ECO:0000259" key="8">
    <source>
        <dbReference type="PROSITE" id="PS51192"/>
    </source>
</evidence>
<dbReference type="InterPro" id="IPR014001">
    <property type="entry name" value="Helicase_ATP-bd"/>
</dbReference>
<dbReference type="InterPro" id="IPR011545">
    <property type="entry name" value="DEAD/DEAH_box_helicase_dom"/>
</dbReference>
<dbReference type="NCBIfam" id="NF041063">
    <property type="entry name" value="DpdF"/>
    <property type="match status" value="1"/>
</dbReference>
<evidence type="ECO:0000256" key="7">
    <source>
        <dbReference type="ARBA" id="ARBA00034808"/>
    </source>
</evidence>
<dbReference type="Gene3D" id="3.40.50.300">
    <property type="entry name" value="P-loop containing nucleotide triphosphate hydrolases"/>
    <property type="match status" value="2"/>
</dbReference>
<feature type="domain" description="Helicase C-terminal" evidence="9">
    <location>
        <begin position="287"/>
        <end position="439"/>
    </location>
</feature>
<dbReference type="PANTHER" id="PTHR13710:SF105">
    <property type="entry name" value="ATP-DEPENDENT DNA HELICASE Q1"/>
    <property type="match status" value="1"/>
</dbReference>
<dbReference type="Pfam" id="PF00270">
    <property type="entry name" value="DEAD"/>
    <property type="match status" value="1"/>
</dbReference>
<evidence type="ECO:0000313" key="10">
    <source>
        <dbReference type="EMBL" id="CBH99726.1"/>
    </source>
</evidence>
<dbReference type="SUPFAM" id="SSF52540">
    <property type="entry name" value="P-loop containing nucleoside triphosphate hydrolases"/>
    <property type="match status" value="1"/>
</dbReference>
<dbReference type="InterPro" id="IPR001650">
    <property type="entry name" value="Helicase_C-like"/>
</dbReference>
<keyword evidence="10" id="KW-0378">Hydrolase</keyword>
<dbReference type="GO" id="GO:0006281">
    <property type="term" value="P:DNA repair"/>
    <property type="evidence" value="ECO:0007669"/>
    <property type="project" value="TreeGrafter"/>
</dbReference>
<comment type="similarity">
    <text evidence="1">Belongs to the helicase family. RecQ subfamily.</text>
</comment>
<dbReference type="GO" id="GO:0006310">
    <property type="term" value="P:DNA recombination"/>
    <property type="evidence" value="ECO:0007669"/>
    <property type="project" value="TreeGrafter"/>
</dbReference>
<dbReference type="EMBL" id="CABN01000046">
    <property type="protein sequence ID" value="CBH99726.1"/>
    <property type="molecule type" value="Genomic_DNA"/>
</dbReference>